<accession>A0A7J7Y9G3</accession>
<sequence>MLSGPHRLSSRLLSPSDTCFLSYVSLPGPYLSCLFFLLHGGVPSGSVTRPLRTWWPASLSPPLWALPTDHTSSPRRPQPLLGAAPSCISFLRFLSLGGSQHFLSSGHFAVPQMSISPSRLNRSRLPCHPL</sequence>
<name>A0A7J7Y9G3_PIPKU</name>
<keyword evidence="1" id="KW-0812">Transmembrane</keyword>
<keyword evidence="1" id="KW-1133">Transmembrane helix</keyword>
<proteinExistence type="predicted"/>
<dbReference type="AlphaFoldDB" id="A0A7J7Y9G3"/>
<organism evidence="2 3">
    <name type="scientific">Pipistrellus kuhlii</name>
    <name type="common">Kuhl's pipistrelle</name>
    <dbReference type="NCBI Taxonomy" id="59472"/>
    <lineage>
        <taxon>Eukaryota</taxon>
        <taxon>Metazoa</taxon>
        <taxon>Chordata</taxon>
        <taxon>Craniata</taxon>
        <taxon>Vertebrata</taxon>
        <taxon>Euteleostomi</taxon>
        <taxon>Mammalia</taxon>
        <taxon>Eutheria</taxon>
        <taxon>Laurasiatheria</taxon>
        <taxon>Chiroptera</taxon>
        <taxon>Yangochiroptera</taxon>
        <taxon>Vespertilionidae</taxon>
        <taxon>Pipistrellus</taxon>
    </lineage>
</organism>
<evidence type="ECO:0000313" key="2">
    <source>
        <dbReference type="EMBL" id="KAF6358468.1"/>
    </source>
</evidence>
<evidence type="ECO:0000256" key="1">
    <source>
        <dbReference type="SAM" id="Phobius"/>
    </source>
</evidence>
<comment type="caution">
    <text evidence="2">The sequence shown here is derived from an EMBL/GenBank/DDBJ whole genome shotgun (WGS) entry which is preliminary data.</text>
</comment>
<protein>
    <submittedName>
        <fullName evidence="2">Uncharacterized protein</fullName>
    </submittedName>
</protein>
<evidence type="ECO:0000313" key="3">
    <source>
        <dbReference type="Proteomes" id="UP000558488"/>
    </source>
</evidence>
<keyword evidence="3" id="KW-1185">Reference proteome</keyword>
<dbReference type="Proteomes" id="UP000558488">
    <property type="component" value="Unassembled WGS sequence"/>
</dbReference>
<dbReference type="EMBL" id="JACAGB010000006">
    <property type="protein sequence ID" value="KAF6358468.1"/>
    <property type="molecule type" value="Genomic_DNA"/>
</dbReference>
<gene>
    <name evidence="2" type="ORF">mPipKuh1_010295</name>
</gene>
<reference evidence="2 3" key="1">
    <citation type="journal article" date="2020" name="Nature">
        <title>Six reference-quality genomes reveal evolution of bat adaptations.</title>
        <authorList>
            <person name="Jebb D."/>
            <person name="Huang Z."/>
            <person name="Pippel M."/>
            <person name="Hughes G.M."/>
            <person name="Lavrichenko K."/>
            <person name="Devanna P."/>
            <person name="Winkler S."/>
            <person name="Jermiin L.S."/>
            <person name="Skirmuntt E.C."/>
            <person name="Katzourakis A."/>
            <person name="Burkitt-Gray L."/>
            <person name="Ray D.A."/>
            <person name="Sullivan K.A.M."/>
            <person name="Roscito J.G."/>
            <person name="Kirilenko B.M."/>
            <person name="Davalos L.M."/>
            <person name="Corthals A.P."/>
            <person name="Power M.L."/>
            <person name="Jones G."/>
            <person name="Ransome R.D."/>
            <person name="Dechmann D.K.N."/>
            <person name="Locatelli A.G."/>
            <person name="Puechmaille S.J."/>
            <person name="Fedrigo O."/>
            <person name="Jarvis E.D."/>
            <person name="Hiller M."/>
            <person name="Vernes S.C."/>
            <person name="Myers E.W."/>
            <person name="Teeling E.C."/>
        </authorList>
    </citation>
    <scope>NUCLEOTIDE SEQUENCE [LARGE SCALE GENOMIC DNA]</scope>
    <source>
        <strain evidence="2">MPipKuh1</strain>
        <tissue evidence="2">Flight muscle</tissue>
    </source>
</reference>
<keyword evidence="1" id="KW-0472">Membrane</keyword>
<feature type="transmembrane region" description="Helical" evidence="1">
    <location>
        <begin position="20"/>
        <end position="42"/>
    </location>
</feature>